<sequence length="121" mass="13264">ADGTVRNMVVITGDRHQAYACDLKADFERPDSPTVASEFVATSVTSGGDGADIDDLGRTFLAANPHMKFFSAQRGYIRVNVDKDRWKGDFRVLPYVTRPGAPVSTRATYIVEDRKPGVQQG</sequence>
<proteinExistence type="predicted"/>
<gene>
    <name evidence="2" type="ORF">ACFQ07_08845</name>
</gene>
<evidence type="ECO:0000313" key="3">
    <source>
        <dbReference type="Proteomes" id="UP001597083"/>
    </source>
</evidence>
<evidence type="ECO:0000259" key="1">
    <source>
        <dbReference type="Pfam" id="PF09423"/>
    </source>
</evidence>
<name>A0ABW3CCY2_9ACTN</name>
<dbReference type="InterPro" id="IPR018946">
    <property type="entry name" value="PhoD-like_MPP"/>
</dbReference>
<dbReference type="PANTHER" id="PTHR43606">
    <property type="entry name" value="PHOSPHATASE, PUTATIVE (AFU_ORTHOLOGUE AFUA_6G08710)-RELATED"/>
    <property type="match status" value="1"/>
</dbReference>
<reference evidence="3" key="1">
    <citation type="journal article" date="2019" name="Int. J. Syst. Evol. Microbiol.">
        <title>The Global Catalogue of Microorganisms (GCM) 10K type strain sequencing project: providing services to taxonomists for standard genome sequencing and annotation.</title>
        <authorList>
            <consortium name="The Broad Institute Genomics Platform"/>
            <consortium name="The Broad Institute Genome Sequencing Center for Infectious Disease"/>
            <person name="Wu L."/>
            <person name="Ma J."/>
        </authorList>
    </citation>
    <scope>NUCLEOTIDE SEQUENCE [LARGE SCALE GENOMIC DNA]</scope>
    <source>
        <strain evidence="3">JCM 31696</strain>
    </source>
</reference>
<dbReference type="InterPro" id="IPR052900">
    <property type="entry name" value="Phospholipid_Metab_Enz"/>
</dbReference>
<evidence type="ECO:0000313" key="2">
    <source>
        <dbReference type="EMBL" id="MFD0852328.1"/>
    </source>
</evidence>
<protein>
    <submittedName>
        <fullName evidence="2">Alkaline phosphatase D family protein</fullName>
    </submittedName>
</protein>
<dbReference type="EMBL" id="JBHTIR010001253">
    <property type="protein sequence ID" value="MFD0852328.1"/>
    <property type="molecule type" value="Genomic_DNA"/>
</dbReference>
<feature type="non-terminal residue" evidence="2">
    <location>
        <position position="1"/>
    </location>
</feature>
<accession>A0ABW3CCY2</accession>
<dbReference type="Gene3D" id="3.60.21.70">
    <property type="entry name" value="PhoD-like phosphatase"/>
    <property type="match status" value="1"/>
</dbReference>
<comment type="caution">
    <text evidence="2">The sequence shown here is derived from an EMBL/GenBank/DDBJ whole genome shotgun (WGS) entry which is preliminary data.</text>
</comment>
<keyword evidence="3" id="KW-1185">Reference proteome</keyword>
<feature type="domain" description="PhoD-like phosphatase metallophosphatase" evidence="1">
    <location>
        <begin position="3"/>
        <end position="90"/>
    </location>
</feature>
<dbReference type="Pfam" id="PF09423">
    <property type="entry name" value="PhoD"/>
    <property type="match status" value="1"/>
</dbReference>
<organism evidence="2 3">
    <name type="scientific">Actinomadura adrarensis</name>
    <dbReference type="NCBI Taxonomy" id="1819600"/>
    <lineage>
        <taxon>Bacteria</taxon>
        <taxon>Bacillati</taxon>
        <taxon>Actinomycetota</taxon>
        <taxon>Actinomycetes</taxon>
        <taxon>Streptosporangiales</taxon>
        <taxon>Thermomonosporaceae</taxon>
        <taxon>Actinomadura</taxon>
    </lineage>
</organism>
<dbReference type="PANTHER" id="PTHR43606:SF2">
    <property type="entry name" value="ALKALINE PHOSPHATASE FAMILY PROTEIN (AFU_ORTHOLOGUE AFUA_5G03860)"/>
    <property type="match status" value="1"/>
</dbReference>
<dbReference type="Proteomes" id="UP001597083">
    <property type="component" value="Unassembled WGS sequence"/>
</dbReference>
<dbReference type="InterPro" id="IPR038607">
    <property type="entry name" value="PhoD-like_sf"/>
</dbReference>